<dbReference type="Proteomes" id="UP001144612">
    <property type="component" value="Unassembled WGS sequence"/>
</dbReference>
<organism evidence="2 3">
    <name type="scientific">Clostridium brassicae</name>
    <dbReference type="NCBI Taxonomy" id="2999072"/>
    <lineage>
        <taxon>Bacteria</taxon>
        <taxon>Bacillati</taxon>
        <taxon>Bacillota</taxon>
        <taxon>Clostridia</taxon>
        <taxon>Eubacteriales</taxon>
        <taxon>Clostridiaceae</taxon>
        <taxon>Clostridium</taxon>
    </lineage>
</organism>
<dbReference type="RefSeq" id="WP_268061754.1">
    <property type="nucleotide sequence ID" value="NZ_JAPQFJ010000012.1"/>
</dbReference>
<dbReference type="Gene3D" id="1.25.40.10">
    <property type="entry name" value="Tetratricopeptide repeat domain"/>
    <property type="match status" value="3"/>
</dbReference>
<keyword evidence="3" id="KW-1185">Reference proteome</keyword>
<evidence type="ECO:0008006" key="4">
    <source>
        <dbReference type="Google" id="ProtNLM"/>
    </source>
</evidence>
<evidence type="ECO:0000256" key="1">
    <source>
        <dbReference type="SAM" id="Phobius"/>
    </source>
</evidence>
<sequence>MKIDNKVMGTVLIFLCGVVIFLFLLNSKKIILNKNLKIDAKGQSYLYLGEYDKAIEEYKKIRTSNLRDDNKALALKNLKLAESYSLKGDVENSQKYIEYAKDTKNRDIEVLNAIIFNQFMNGKFEEALTFGETALKDSKYNKELIKNMIIIYMANNKKDEAIKIIGLYKVDKSSSYDMAQYAGMLITIGKIDEAMSYLGEAWDLDKDEYKIYDVLAQASIYDNEVIINSIKKFQKNNLTNIAPMMWMAKIYSLNEESCKKAEELIRKLKNEDVGNIQLNLIQAMTLQKLNNQNEAEYIINEMVRNNENDYRVLHTAGWFYLYKNQLDEAERYCISSINKNKKYVDNYAFLMPEILKKKDKTIGLPAYYRKALSKESYNISIINNMSNYYLNIASKPKDALKFLKISSIIKPLDSEIKYNMALIYFNSEKSKEAENILKECIELDGNSVKYHRTLGAVYLSSGKQNEAIIEMGKASKLDKDDILNLNNTACYYIMYTNDFNKGYYDLKQALAGVNSNTSEYTKKVIKDNLENIKSIIKKIEEGKVNESIKISGFKLLY</sequence>
<dbReference type="SMART" id="SM00028">
    <property type="entry name" value="TPR"/>
    <property type="match status" value="4"/>
</dbReference>
<dbReference type="PANTHER" id="PTHR12558">
    <property type="entry name" value="CELL DIVISION CYCLE 16,23,27"/>
    <property type="match status" value="1"/>
</dbReference>
<dbReference type="SUPFAM" id="SSF48452">
    <property type="entry name" value="TPR-like"/>
    <property type="match status" value="1"/>
</dbReference>
<name>A0ABT4DAJ4_9CLOT</name>
<evidence type="ECO:0000313" key="2">
    <source>
        <dbReference type="EMBL" id="MCY6959327.1"/>
    </source>
</evidence>
<evidence type="ECO:0000313" key="3">
    <source>
        <dbReference type="Proteomes" id="UP001144612"/>
    </source>
</evidence>
<dbReference type="Pfam" id="PF13181">
    <property type="entry name" value="TPR_8"/>
    <property type="match status" value="2"/>
</dbReference>
<keyword evidence="1" id="KW-0812">Transmembrane</keyword>
<comment type="caution">
    <text evidence="2">The sequence shown here is derived from an EMBL/GenBank/DDBJ whole genome shotgun (WGS) entry which is preliminary data.</text>
</comment>
<dbReference type="EMBL" id="JAPQFJ010000012">
    <property type="protein sequence ID" value="MCY6959327.1"/>
    <property type="molecule type" value="Genomic_DNA"/>
</dbReference>
<dbReference type="PANTHER" id="PTHR12558:SF13">
    <property type="entry name" value="CELL DIVISION CYCLE PROTEIN 27 HOMOLOG"/>
    <property type="match status" value="1"/>
</dbReference>
<keyword evidence="1" id="KW-0472">Membrane</keyword>
<dbReference type="InterPro" id="IPR011990">
    <property type="entry name" value="TPR-like_helical_dom_sf"/>
</dbReference>
<proteinExistence type="predicted"/>
<reference evidence="2" key="1">
    <citation type="submission" date="2022-12" db="EMBL/GenBank/DDBJ databases">
        <title>Clostridium sp. nov., isolated from industrial wastewater.</title>
        <authorList>
            <person name="Jiayan W."/>
        </authorList>
    </citation>
    <scope>NUCLEOTIDE SEQUENCE</scope>
    <source>
        <strain evidence="2">ZC22-4</strain>
    </source>
</reference>
<keyword evidence="1" id="KW-1133">Transmembrane helix</keyword>
<gene>
    <name evidence="2" type="ORF">OW729_11985</name>
</gene>
<feature type="transmembrane region" description="Helical" evidence="1">
    <location>
        <begin position="7"/>
        <end position="25"/>
    </location>
</feature>
<accession>A0ABT4DAJ4</accession>
<protein>
    <recommendedName>
        <fullName evidence="4">Tetratricopeptide repeat protein</fullName>
    </recommendedName>
</protein>
<dbReference type="InterPro" id="IPR019734">
    <property type="entry name" value="TPR_rpt"/>
</dbReference>